<feature type="region of interest" description="Disordered" evidence="1">
    <location>
        <begin position="1"/>
        <end position="40"/>
    </location>
</feature>
<feature type="region of interest" description="Disordered" evidence="1">
    <location>
        <begin position="447"/>
        <end position="476"/>
    </location>
</feature>
<feature type="compositionally biased region" description="Basic and acidic residues" evidence="1">
    <location>
        <begin position="321"/>
        <end position="335"/>
    </location>
</feature>
<dbReference type="EMBL" id="LVVM01004668">
    <property type="protein sequence ID" value="OJA12423.1"/>
    <property type="molecule type" value="Genomic_DNA"/>
</dbReference>
<evidence type="ECO:0000313" key="2">
    <source>
        <dbReference type="EMBL" id="OJA12423.1"/>
    </source>
</evidence>
<feature type="region of interest" description="Disordered" evidence="1">
    <location>
        <begin position="311"/>
        <end position="367"/>
    </location>
</feature>
<reference evidence="2 3" key="1">
    <citation type="submission" date="2016-03" db="EMBL/GenBank/DDBJ databases">
        <title>Comparative genomics of the ectomycorrhizal sister species Rhizopogon vinicolor and Rhizopogon vesiculosus (Basidiomycota: Boletales) reveals a divergence of the mating type B locus.</title>
        <authorList>
            <person name="Mujic A.B."/>
            <person name="Kuo A."/>
            <person name="Tritt A."/>
            <person name="Lipzen A."/>
            <person name="Chen C."/>
            <person name="Johnson J."/>
            <person name="Sharma A."/>
            <person name="Barry K."/>
            <person name="Grigoriev I.V."/>
            <person name="Spatafora J.W."/>
        </authorList>
    </citation>
    <scope>NUCLEOTIDE SEQUENCE [LARGE SCALE GENOMIC DNA]</scope>
    <source>
        <strain evidence="2 3">AM-OR11-056</strain>
    </source>
</reference>
<dbReference type="Proteomes" id="UP000183567">
    <property type="component" value="Unassembled WGS sequence"/>
</dbReference>
<organism evidence="2 3">
    <name type="scientific">Rhizopogon vesiculosus</name>
    <dbReference type="NCBI Taxonomy" id="180088"/>
    <lineage>
        <taxon>Eukaryota</taxon>
        <taxon>Fungi</taxon>
        <taxon>Dikarya</taxon>
        <taxon>Basidiomycota</taxon>
        <taxon>Agaricomycotina</taxon>
        <taxon>Agaricomycetes</taxon>
        <taxon>Agaricomycetidae</taxon>
        <taxon>Boletales</taxon>
        <taxon>Suillineae</taxon>
        <taxon>Rhizopogonaceae</taxon>
        <taxon>Rhizopogon</taxon>
    </lineage>
</organism>
<protein>
    <submittedName>
        <fullName evidence="2">Uncharacterized protein</fullName>
    </submittedName>
</protein>
<feature type="compositionally biased region" description="Polar residues" evidence="1">
    <location>
        <begin position="336"/>
        <end position="361"/>
    </location>
</feature>
<evidence type="ECO:0000256" key="1">
    <source>
        <dbReference type="SAM" id="MobiDB-lite"/>
    </source>
</evidence>
<accession>A0A1J8PVC3</accession>
<feature type="compositionally biased region" description="Pro residues" evidence="1">
    <location>
        <begin position="388"/>
        <end position="398"/>
    </location>
</feature>
<feature type="compositionally biased region" description="Polar residues" evidence="1">
    <location>
        <begin position="453"/>
        <end position="474"/>
    </location>
</feature>
<feature type="region of interest" description="Disordered" evidence="1">
    <location>
        <begin position="381"/>
        <end position="404"/>
    </location>
</feature>
<name>A0A1J8PVC3_9AGAM</name>
<proteinExistence type="predicted"/>
<dbReference type="OrthoDB" id="3264780at2759"/>
<dbReference type="STRING" id="180088.A0A1J8PVC3"/>
<sequence length="532" mass="57547">MFEDDQDSLFGSPPPSPIRGRSPALPPQAAQEKGRGITQNVGTIALPGSHMSCSELPAELPVLPLGGTSIHELPRLYVQPSQSTLQWRCTQSPRAASSAPSSSASSSISRPTSSVTRKRKSTKSKSSTPRPEPPPIMFPGPDDPLPSNFLRSQKALLGIAGLVGDIKPTNLPHQTLQGSTPCNPIVVEESPQCQLSPLNGEDVITSLIRQQNIFPVLSSILKLMGNSPDPLGQPTYTHSFSRPYGAPLMTGPPPLKRRKLTSVPAGAVDWDVPYPFPEGEGPESYHATWEQDRARHLIVQLFEMIKNAVHGAAARKHTRKTKVEMRKQKLEDERQGSMSKESSGGTESSRFSTVEPTSERSLSAGVEAPTDSLDQLLASLLSGVPSNPQDPPEVPNTPPGEALPQFDEALFDSWLAELQALPPPECLDEAMSVTPITPITPVTPVPSLDDLIRSNSNIPPASTPSVQSTQNSNPVVPRRAIHKPIEKEAILQRARERRRQIVAEIERAKVELWETSIEGGVLGHLIKDPTLS</sequence>
<gene>
    <name evidence="2" type="ORF">AZE42_03384</name>
</gene>
<keyword evidence="3" id="KW-1185">Reference proteome</keyword>
<feature type="compositionally biased region" description="Low complexity" evidence="1">
    <location>
        <begin position="92"/>
        <end position="115"/>
    </location>
</feature>
<evidence type="ECO:0000313" key="3">
    <source>
        <dbReference type="Proteomes" id="UP000183567"/>
    </source>
</evidence>
<feature type="compositionally biased region" description="Pro residues" evidence="1">
    <location>
        <begin position="130"/>
        <end position="144"/>
    </location>
</feature>
<dbReference type="AlphaFoldDB" id="A0A1J8PVC3"/>
<comment type="caution">
    <text evidence="2">The sequence shown here is derived from an EMBL/GenBank/DDBJ whole genome shotgun (WGS) entry which is preliminary data.</text>
</comment>
<feature type="region of interest" description="Disordered" evidence="1">
    <location>
        <begin position="88"/>
        <end position="147"/>
    </location>
</feature>